<dbReference type="Gene3D" id="3.40.50.2000">
    <property type="entry name" value="Glycogen Phosphorylase B"/>
    <property type="match status" value="1"/>
</dbReference>
<reference evidence="2 3" key="1">
    <citation type="submission" date="2023-12" db="EMBL/GenBank/DDBJ databases">
        <title>Description of an unclassified Opitutus bacterium of Verrucomicrobiota.</title>
        <authorList>
            <person name="Zhang D.-F."/>
        </authorList>
    </citation>
    <scope>NUCLEOTIDE SEQUENCE [LARGE SCALE GENOMIC DNA]</scope>
    <source>
        <strain evidence="2 3">WL0086</strain>
    </source>
</reference>
<dbReference type="PANTHER" id="PTHR12526:SF630">
    <property type="entry name" value="GLYCOSYLTRANSFERASE"/>
    <property type="match status" value="1"/>
</dbReference>
<evidence type="ECO:0000313" key="3">
    <source>
        <dbReference type="Proteomes" id="UP000738431"/>
    </source>
</evidence>
<keyword evidence="2" id="KW-0808">Transferase</keyword>
<dbReference type="CDD" id="cd03801">
    <property type="entry name" value="GT4_PimA-like"/>
    <property type="match status" value="1"/>
</dbReference>
<dbReference type="Pfam" id="PF00534">
    <property type="entry name" value="Glycos_transf_1"/>
    <property type="match status" value="1"/>
</dbReference>
<protein>
    <submittedName>
        <fullName evidence="2">Glycosyltransferase family 4 protein</fullName>
        <ecNumber evidence="2">2.4.-.-</ecNumber>
    </submittedName>
</protein>
<accession>A0ABZ1CA84</accession>
<dbReference type="GO" id="GO:0016757">
    <property type="term" value="F:glycosyltransferase activity"/>
    <property type="evidence" value="ECO:0007669"/>
    <property type="project" value="UniProtKB-KW"/>
</dbReference>
<dbReference type="PANTHER" id="PTHR12526">
    <property type="entry name" value="GLYCOSYLTRANSFERASE"/>
    <property type="match status" value="1"/>
</dbReference>
<feature type="domain" description="Glycosyl transferase family 1" evidence="1">
    <location>
        <begin position="190"/>
        <end position="338"/>
    </location>
</feature>
<proteinExistence type="predicted"/>
<dbReference type="InterPro" id="IPR001296">
    <property type="entry name" value="Glyco_trans_1"/>
</dbReference>
<dbReference type="RefSeq" id="WP_324726085.1">
    <property type="nucleotide sequence ID" value="NZ_CP139781.1"/>
</dbReference>
<dbReference type="EMBL" id="CP139781">
    <property type="protein sequence ID" value="WRQ88586.1"/>
    <property type="molecule type" value="Genomic_DNA"/>
</dbReference>
<dbReference type="EC" id="2.4.-.-" evidence="2"/>
<evidence type="ECO:0000313" key="2">
    <source>
        <dbReference type="EMBL" id="WRQ88586.1"/>
    </source>
</evidence>
<keyword evidence="3" id="KW-1185">Reference proteome</keyword>
<keyword evidence="2" id="KW-0328">Glycosyltransferase</keyword>
<name>A0ABZ1CA84_9BACT</name>
<evidence type="ECO:0000259" key="1">
    <source>
        <dbReference type="Pfam" id="PF00534"/>
    </source>
</evidence>
<organism evidence="2 3">
    <name type="scientific">Actomonas aquatica</name>
    <dbReference type="NCBI Taxonomy" id="2866162"/>
    <lineage>
        <taxon>Bacteria</taxon>
        <taxon>Pseudomonadati</taxon>
        <taxon>Verrucomicrobiota</taxon>
        <taxon>Opitutia</taxon>
        <taxon>Opitutales</taxon>
        <taxon>Opitutaceae</taxon>
        <taxon>Actomonas</taxon>
    </lineage>
</organism>
<dbReference type="SUPFAM" id="SSF53756">
    <property type="entry name" value="UDP-Glycosyltransferase/glycogen phosphorylase"/>
    <property type="match status" value="1"/>
</dbReference>
<sequence>MGMKKVLIFTNFPAPYRIPFFNALSDFVCLYVAFYKETLAGRKWSQNREDWKFNEVPVLRKGSRFARPMVEMPLDCIVSLDNGLDNFYGNLWLRHHAQRNGVPFVGWVGHNVVGIRKSSVLLRLFREFWFRLFYKSVSKYLCYSNDSRNFVLAYRPGARTFVGGQVFPRNLINGGGDIPFRTYRGDERCIVISYIGALNSRKGVMDLIDVFSEINTPSIILQIAGEGELAPSVEAASEVDRRINYISYVDGRRKHDFFMCTDILVVPSYEEPWGHVVTEALAYGIPIISSSAVGARQTLTSGDKVFPVGHVGALKSALIRQIEEFPENNVSYLDDRRKNAKTDASNEALQVVKFLFETNE</sequence>
<dbReference type="Proteomes" id="UP000738431">
    <property type="component" value="Chromosome"/>
</dbReference>
<gene>
    <name evidence="2" type="ORF">K1X11_004165</name>
</gene>